<dbReference type="EMBL" id="VSSQ01006149">
    <property type="protein sequence ID" value="MPM31698.1"/>
    <property type="molecule type" value="Genomic_DNA"/>
</dbReference>
<organism evidence="1">
    <name type="scientific">bioreactor metagenome</name>
    <dbReference type="NCBI Taxonomy" id="1076179"/>
    <lineage>
        <taxon>unclassified sequences</taxon>
        <taxon>metagenomes</taxon>
        <taxon>ecological metagenomes</taxon>
    </lineage>
</organism>
<gene>
    <name evidence="1" type="ORF">SDC9_78255</name>
</gene>
<dbReference type="AlphaFoldDB" id="A0A644YUQ0"/>
<proteinExistence type="predicted"/>
<name>A0A644YUQ0_9ZZZZ</name>
<protein>
    <submittedName>
        <fullName evidence="1">Uncharacterized protein</fullName>
    </submittedName>
</protein>
<reference evidence="1" key="1">
    <citation type="submission" date="2019-08" db="EMBL/GenBank/DDBJ databases">
        <authorList>
            <person name="Kucharzyk K."/>
            <person name="Murdoch R.W."/>
            <person name="Higgins S."/>
            <person name="Loffler F."/>
        </authorList>
    </citation>
    <scope>NUCLEOTIDE SEQUENCE</scope>
</reference>
<sequence length="139" mass="15822">MTIVFGSFDQRSRIIAYQFAHRFGHLFQFLNRSSFLIFELSRIGQRRNQHPDVSQNLILIRNHLIYFFNKRRLDLIFGHVRRFAWLAVIVFVLAAPEHRPILIVAMPHLPSEVAAALAADDLAGKASASAHVADFTAAL</sequence>
<evidence type="ECO:0000313" key="1">
    <source>
        <dbReference type="EMBL" id="MPM31698.1"/>
    </source>
</evidence>
<accession>A0A644YUQ0</accession>
<comment type="caution">
    <text evidence="1">The sequence shown here is derived from an EMBL/GenBank/DDBJ whole genome shotgun (WGS) entry which is preliminary data.</text>
</comment>